<feature type="repeat" description="WD" evidence="3">
    <location>
        <begin position="1022"/>
        <end position="1063"/>
    </location>
</feature>
<evidence type="ECO:0000256" key="2">
    <source>
        <dbReference type="ARBA" id="ARBA00022737"/>
    </source>
</evidence>
<protein>
    <submittedName>
        <fullName evidence="5">WD40 repeat</fullName>
    </submittedName>
</protein>
<accession>A0A1X7EIX0</accession>
<dbReference type="EMBL" id="FXAK01000002">
    <property type="protein sequence ID" value="SMF34646.1"/>
    <property type="molecule type" value="Genomic_DNA"/>
</dbReference>
<feature type="repeat" description="WD" evidence="3">
    <location>
        <begin position="1106"/>
        <end position="1147"/>
    </location>
</feature>
<evidence type="ECO:0000256" key="3">
    <source>
        <dbReference type="PROSITE-ProRule" id="PRU00221"/>
    </source>
</evidence>
<reference evidence="5 6" key="1">
    <citation type="submission" date="2017-04" db="EMBL/GenBank/DDBJ databases">
        <authorList>
            <person name="Afonso C.L."/>
            <person name="Miller P.J."/>
            <person name="Scott M.A."/>
            <person name="Spackman E."/>
            <person name="Goraichik I."/>
            <person name="Dimitrov K.M."/>
            <person name="Suarez D.L."/>
            <person name="Swayne D.E."/>
        </authorList>
    </citation>
    <scope>NUCLEOTIDE SEQUENCE [LARGE SCALE GENOMIC DNA]</scope>
    <source>
        <strain evidence="5 6">A2P</strain>
    </source>
</reference>
<dbReference type="InterPro" id="IPR054737">
    <property type="entry name" value="NNH6"/>
</dbReference>
<name>A0A1X7EIX0_9PROT</name>
<evidence type="ECO:0000313" key="6">
    <source>
        <dbReference type="Proteomes" id="UP000192936"/>
    </source>
</evidence>
<dbReference type="Pfam" id="PF00805">
    <property type="entry name" value="Pentapeptide"/>
    <property type="match status" value="2"/>
</dbReference>
<dbReference type="InterPro" id="IPR001646">
    <property type="entry name" value="5peptide_repeat"/>
</dbReference>
<feature type="repeat" description="WD" evidence="3">
    <location>
        <begin position="1316"/>
        <end position="1357"/>
    </location>
</feature>
<feature type="repeat" description="WD" evidence="3">
    <location>
        <begin position="1232"/>
        <end position="1273"/>
    </location>
</feature>
<dbReference type="Gene3D" id="3.40.50.10140">
    <property type="entry name" value="Toll/interleukin-1 receptor homology (TIR) domain"/>
    <property type="match status" value="1"/>
</dbReference>
<evidence type="ECO:0000259" key="4">
    <source>
        <dbReference type="PROSITE" id="PS50104"/>
    </source>
</evidence>
<dbReference type="InterPro" id="IPR000157">
    <property type="entry name" value="TIR_dom"/>
</dbReference>
<dbReference type="PROSITE" id="PS50082">
    <property type="entry name" value="WD_REPEATS_2"/>
    <property type="match status" value="14"/>
</dbReference>
<dbReference type="PANTHER" id="PTHR19848">
    <property type="entry name" value="WD40 REPEAT PROTEIN"/>
    <property type="match status" value="1"/>
</dbReference>
<dbReference type="InterPro" id="IPR035897">
    <property type="entry name" value="Toll_tir_struct_dom_sf"/>
</dbReference>
<dbReference type="CDD" id="cd00200">
    <property type="entry name" value="WD40"/>
    <property type="match status" value="2"/>
</dbReference>
<feature type="repeat" description="WD" evidence="3">
    <location>
        <begin position="1358"/>
        <end position="1399"/>
    </location>
</feature>
<dbReference type="SUPFAM" id="SSF50978">
    <property type="entry name" value="WD40 repeat-like"/>
    <property type="match status" value="3"/>
</dbReference>
<feature type="repeat" description="WD" evidence="3">
    <location>
        <begin position="1064"/>
        <end position="1105"/>
    </location>
</feature>
<dbReference type="SMART" id="SM00320">
    <property type="entry name" value="WD40"/>
    <property type="match status" value="14"/>
</dbReference>
<feature type="repeat" description="WD" evidence="3">
    <location>
        <begin position="1190"/>
        <end position="1231"/>
    </location>
</feature>
<dbReference type="InterPro" id="IPR020472">
    <property type="entry name" value="WD40_PAC1"/>
</dbReference>
<feature type="repeat" description="WD" evidence="3">
    <location>
        <begin position="1148"/>
        <end position="1189"/>
    </location>
</feature>
<dbReference type="Gene3D" id="2.160.20.80">
    <property type="entry name" value="E3 ubiquitin-protein ligase SopA"/>
    <property type="match status" value="1"/>
</dbReference>
<feature type="repeat" description="WD" evidence="3">
    <location>
        <begin position="1484"/>
        <end position="1525"/>
    </location>
</feature>
<dbReference type="Gene3D" id="3.40.50.300">
    <property type="entry name" value="P-loop containing nucleotide triphosphate hydrolases"/>
    <property type="match status" value="1"/>
</dbReference>
<dbReference type="Pfam" id="PF22737">
    <property type="entry name" value="NNH6"/>
    <property type="match status" value="1"/>
</dbReference>
<dbReference type="PROSITE" id="PS50294">
    <property type="entry name" value="WD_REPEATS_REGION"/>
    <property type="match status" value="14"/>
</dbReference>
<dbReference type="PANTHER" id="PTHR19848:SF8">
    <property type="entry name" value="F-BOX AND WD REPEAT DOMAIN CONTAINING 7"/>
    <property type="match status" value="1"/>
</dbReference>
<dbReference type="InterPro" id="IPR019775">
    <property type="entry name" value="WD40_repeat_CS"/>
</dbReference>
<dbReference type="STRING" id="286727.SAMN02982917_1745"/>
<dbReference type="InterPro" id="IPR036322">
    <property type="entry name" value="WD40_repeat_dom_sf"/>
</dbReference>
<dbReference type="SUPFAM" id="SSF52540">
    <property type="entry name" value="P-loop containing nucleoside triphosphate hydrolases"/>
    <property type="match status" value="1"/>
</dbReference>
<feature type="repeat" description="WD" evidence="3">
    <location>
        <begin position="938"/>
        <end position="970"/>
    </location>
</feature>
<gene>
    <name evidence="5" type="ORF">SAMN02982917_1745</name>
</gene>
<dbReference type="RefSeq" id="WP_208621147.1">
    <property type="nucleotide sequence ID" value="NZ_FXAK01000002.1"/>
</dbReference>
<keyword evidence="2" id="KW-0677">Repeat</keyword>
<feature type="repeat" description="WD" evidence="3">
    <location>
        <begin position="1274"/>
        <end position="1315"/>
    </location>
</feature>
<keyword evidence="1 3" id="KW-0853">WD repeat</keyword>
<sequence length="1588" mass="171364">MPPKPLLVPAVRRSAISIEGELGGSDRKRLDLLIGLMRTDGTLSLADVLQALYPDQERAAALTAFRQFRARVQAAAEGAGVALTLQTDGATRTPPEQRVCWFSGDDGAVAAVTQLDRQEVRDHRHEPQDGIEVRDGKPVIRYFVSYAHDDEALAFELLKRLEQRLALAPAHVFERWDDRKLEPGQRWREEISKAVERCPVGLLLTSPAFLGSRFITVEELPRFVPRTPNETATGKRAIPIALKRLAFDGSMDLKGLEEVQVFHDNKRRDFQRCTGIQRDDFADGLYAQMLKAVAGLPPTDPTTPRGPDLDGSLRRAVAERLPDHRVASDGYCGTLDKLDKTPSTTAAGEKGERRDALTFLMEWAENPNERPYFALLGDLGMGKTTTCMAFTEALLRAREAAGADKPPLPIYLDLRHLGEVAGSDLSLDSILDRVLKGMWRGGQTDPGLTAAEVIRLVRETGALVLFDGLDEVLVHLSPAAGQRFTRELFRILPPDRAKQPGAGRLLLSCRTHYFRTLRDQQNYLTAEGRDGVGPDLYRTFILLPFTEDQIRAYLVKALPGRDPQEVLDLIHSVHNLTEMAERPYTLSLLAQHIAVIEGWRAEGQSVTGVDLYRHMVLSWLERDTGKHQLTPDHKQLLMEHFAAALWRSGRKSWGVGAIEQALIDLLRARPDIAAHYDGKDRELLKEDLRTATFLAREGDADFRFAHSSLQEYFLASHLYRALIDRRPTDWDLPRPSRETLDFLGQMMMSGEDAEAALATLRAIRDGAGTGAGGARVAELAFDYTLVAQAGGYPAPSLAGFRLNGADLRGWKIQGKPEDVPLNLTRISFRGARLEGTVFQRVALDGADFSTALLDRAEFLDGRAVAARFTGASLIGTLFHRMTLDNADFTETRLHRTRWLRCRMANVHPPTTEPPAALFAACEPAMGRRPRSGPRLEVLDGHVGEITACAYSPDGRRIASAGHDGTLRLWDAGSGDVGAILRGHEGRVWACAFSPDGARIVSAGEDGTLRLWNANSGEAVAVLRGHEGRIWACAFSADGARIASAGQDGALRLWDLTSGKASTVLRGHEGVVVACAFSPDGARIASAGEDGTLRLWDAHGGESRAVLRAHQGWVRACAFSPDGAHIASAGQDGTLRLWDSASGDVVAVLRGHEGWVRACAFSPDGSRILSVGDDGTLRLWDAASGEAGTILRGHGEWLRACAFSPDGARIVSAGAGGTLRLWDTINGEVVAVLRGHAEWVRSCAFSPDGSRILSVGHDGALRLWDTARGTTVGMLLGHGGGVFACAFSPDGARIASAGSDGTLRLWDAANGEVSAVLRGHDSGVYACAFSPDGSRIASAGSDGTLRLWDAASGKVSAALRGHEGGVWACTFSPDGRRIVSASSDGTLRLWDAASGKVSAVLRGHEGGVYDCAFSPDGARIASAGSDGTLRLWNASSGQINAVLQGYEGVVVACAFSPDGTRIASAASNGTLRLWDAASGEVSAILRGHEGGIYACAFSPDSAHIVSVGQDGTSRLWDVATGRNVRCIHMFKGGGWASFDIENNRLIEAGGDAWRYLAWIDQTPDGPIPYPAEVFGPLPAPQHLQNLTPA</sequence>
<dbReference type="PROSITE" id="PS00678">
    <property type="entry name" value="WD_REPEATS_1"/>
    <property type="match status" value="8"/>
</dbReference>
<feature type="repeat" description="WD" evidence="3">
    <location>
        <begin position="1442"/>
        <end position="1483"/>
    </location>
</feature>
<feature type="repeat" description="WD" evidence="3">
    <location>
        <begin position="1400"/>
        <end position="1441"/>
    </location>
</feature>
<proteinExistence type="predicted"/>
<dbReference type="Gene3D" id="2.130.10.10">
    <property type="entry name" value="YVTN repeat-like/Quinoprotein amine dehydrogenase"/>
    <property type="match status" value="6"/>
</dbReference>
<dbReference type="InterPro" id="IPR015943">
    <property type="entry name" value="WD40/YVTN_repeat-like_dom_sf"/>
</dbReference>
<organism evidence="5 6">
    <name type="scientific">Azospirillum oryzae</name>
    <dbReference type="NCBI Taxonomy" id="286727"/>
    <lineage>
        <taxon>Bacteria</taxon>
        <taxon>Pseudomonadati</taxon>
        <taxon>Pseudomonadota</taxon>
        <taxon>Alphaproteobacteria</taxon>
        <taxon>Rhodospirillales</taxon>
        <taxon>Azospirillaceae</taxon>
        <taxon>Azospirillum</taxon>
    </lineage>
</organism>
<dbReference type="GO" id="GO:0007165">
    <property type="term" value="P:signal transduction"/>
    <property type="evidence" value="ECO:0007669"/>
    <property type="project" value="InterPro"/>
</dbReference>
<dbReference type="Proteomes" id="UP000192936">
    <property type="component" value="Unassembled WGS sequence"/>
</dbReference>
<dbReference type="InterPro" id="IPR001680">
    <property type="entry name" value="WD40_rpt"/>
</dbReference>
<dbReference type="PROSITE" id="PS50104">
    <property type="entry name" value="TIR"/>
    <property type="match status" value="1"/>
</dbReference>
<evidence type="ECO:0000256" key="1">
    <source>
        <dbReference type="ARBA" id="ARBA00022574"/>
    </source>
</evidence>
<dbReference type="Pfam" id="PF00400">
    <property type="entry name" value="WD40"/>
    <property type="match status" value="14"/>
</dbReference>
<dbReference type="PRINTS" id="PR00320">
    <property type="entry name" value="GPROTEINBRPT"/>
</dbReference>
<dbReference type="InterPro" id="IPR027417">
    <property type="entry name" value="P-loop_NTPase"/>
</dbReference>
<evidence type="ECO:0000313" key="5">
    <source>
        <dbReference type="EMBL" id="SMF34646.1"/>
    </source>
</evidence>
<dbReference type="SUPFAM" id="SSF141571">
    <property type="entry name" value="Pentapeptide repeat-like"/>
    <property type="match status" value="1"/>
</dbReference>
<feature type="domain" description="TIR" evidence="4">
    <location>
        <begin position="138"/>
        <end position="284"/>
    </location>
</feature>
<dbReference type="Pfam" id="PF13676">
    <property type="entry name" value="TIR_2"/>
    <property type="match status" value="1"/>
</dbReference>
<feature type="repeat" description="WD" evidence="3">
    <location>
        <begin position="980"/>
        <end position="1021"/>
    </location>
</feature>
<dbReference type="SUPFAM" id="SSF52200">
    <property type="entry name" value="Toll/Interleukin receptor TIR domain"/>
    <property type="match status" value="1"/>
</dbReference>